<dbReference type="InterPro" id="IPR056021">
    <property type="entry name" value="DUF7600"/>
</dbReference>
<comment type="caution">
    <text evidence="2">The sequence shown here is derived from an EMBL/GenBank/DDBJ whole genome shotgun (WGS) entry which is preliminary data.</text>
</comment>
<protein>
    <recommendedName>
        <fullName evidence="1">DUF7600 domain-containing protein</fullName>
    </recommendedName>
</protein>
<evidence type="ECO:0000313" key="2">
    <source>
        <dbReference type="EMBL" id="KAJ5600284.1"/>
    </source>
</evidence>
<evidence type="ECO:0000259" key="1">
    <source>
        <dbReference type="Pfam" id="PF24539"/>
    </source>
</evidence>
<gene>
    <name evidence="2" type="ORF">N7450_001351</name>
</gene>
<name>A0AAD6H1D0_9EURO</name>
<feature type="domain" description="DUF7600" evidence="1">
    <location>
        <begin position="29"/>
        <end position="126"/>
    </location>
</feature>
<dbReference type="Pfam" id="PF24539">
    <property type="entry name" value="DUF7600"/>
    <property type="match status" value="1"/>
</dbReference>
<proteinExistence type="predicted"/>
<evidence type="ECO:0000313" key="3">
    <source>
        <dbReference type="Proteomes" id="UP001216150"/>
    </source>
</evidence>
<dbReference type="Proteomes" id="UP001216150">
    <property type="component" value="Unassembled WGS sequence"/>
</dbReference>
<accession>A0AAD6H1D0</accession>
<dbReference type="EMBL" id="JAQJAC010000001">
    <property type="protein sequence ID" value="KAJ5600284.1"/>
    <property type="molecule type" value="Genomic_DNA"/>
</dbReference>
<reference evidence="2 3" key="1">
    <citation type="journal article" date="2023" name="IMA Fungus">
        <title>Comparative genomic study of the Penicillium genus elucidates a diverse pangenome and 15 lateral gene transfer events.</title>
        <authorList>
            <person name="Petersen C."/>
            <person name="Sorensen T."/>
            <person name="Nielsen M.R."/>
            <person name="Sondergaard T.E."/>
            <person name="Sorensen J.L."/>
            <person name="Fitzpatrick D.A."/>
            <person name="Frisvad J.C."/>
            <person name="Nielsen K.L."/>
        </authorList>
    </citation>
    <scope>NUCLEOTIDE SEQUENCE [LARGE SCALE GENOMIC DNA]</scope>
    <source>
        <strain evidence="2 3">IBT 29057</strain>
    </source>
</reference>
<keyword evidence="3" id="KW-1185">Reference proteome</keyword>
<dbReference type="AlphaFoldDB" id="A0AAD6H1D0"/>
<organism evidence="2 3">
    <name type="scientific">Penicillium hetheringtonii</name>
    <dbReference type="NCBI Taxonomy" id="911720"/>
    <lineage>
        <taxon>Eukaryota</taxon>
        <taxon>Fungi</taxon>
        <taxon>Dikarya</taxon>
        <taxon>Ascomycota</taxon>
        <taxon>Pezizomycotina</taxon>
        <taxon>Eurotiomycetes</taxon>
        <taxon>Eurotiomycetidae</taxon>
        <taxon>Eurotiales</taxon>
        <taxon>Aspergillaceae</taxon>
        <taxon>Penicillium</taxon>
    </lineage>
</organism>
<sequence length="149" mass="16989">MEHIPLKQAVPLSDTVVSIEVYLLREHILHDETETYITGLGLVQEETGNQRLILGYRIPDQYMVIDLDGKRLMGLNVATRVYGIRAIQPIFEDGLGRWAGDSDMYNTCCKELTTDTGVKAFSGHFDEWEMRWADRLRFLAESLQGLNIA</sequence>